<name>A0ABN7UEH1_GIGMA</name>
<keyword evidence="2" id="KW-1185">Reference proteome</keyword>
<proteinExistence type="predicted"/>
<reference evidence="1 2" key="1">
    <citation type="submission" date="2021-06" db="EMBL/GenBank/DDBJ databases">
        <authorList>
            <person name="Kallberg Y."/>
            <person name="Tangrot J."/>
            <person name="Rosling A."/>
        </authorList>
    </citation>
    <scope>NUCLEOTIDE SEQUENCE [LARGE SCALE GENOMIC DNA]</scope>
    <source>
        <strain evidence="1 2">120-4 pot B 10/14</strain>
    </source>
</reference>
<sequence>MCQKQFTNASTDMLDARHLSIWIKLLSSKALWAMSERKSIAAMILSKRKLTINEILSQNSYKIREWPNH</sequence>
<accession>A0ABN7UEH1</accession>
<gene>
    <name evidence="1" type="ORF">GMARGA_LOCUS5745</name>
</gene>
<evidence type="ECO:0000313" key="2">
    <source>
        <dbReference type="Proteomes" id="UP000789901"/>
    </source>
</evidence>
<dbReference type="EMBL" id="CAJVQB010002483">
    <property type="protein sequence ID" value="CAG8576596.1"/>
    <property type="molecule type" value="Genomic_DNA"/>
</dbReference>
<dbReference type="Proteomes" id="UP000789901">
    <property type="component" value="Unassembled WGS sequence"/>
</dbReference>
<evidence type="ECO:0000313" key="1">
    <source>
        <dbReference type="EMBL" id="CAG8576596.1"/>
    </source>
</evidence>
<organism evidence="1 2">
    <name type="scientific">Gigaspora margarita</name>
    <dbReference type="NCBI Taxonomy" id="4874"/>
    <lineage>
        <taxon>Eukaryota</taxon>
        <taxon>Fungi</taxon>
        <taxon>Fungi incertae sedis</taxon>
        <taxon>Mucoromycota</taxon>
        <taxon>Glomeromycotina</taxon>
        <taxon>Glomeromycetes</taxon>
        <taxon>Diversisporales</taxon>
        <taxon>Gigasporaceae</taxon>
        <taxon>Gigaspora</taxon>
    </lineage>
</organism>
<comment type="caution">
    <text evidence="1">The sequence shown here is derived from an EMBL/GenBank/DDBJ whole genome shotgun (WGS) entry which is preliminary data.</text>
</comment>
<protein>
    <submittedName>
        <fullName evidence="1">46480_t:CDS:1</fullName>
    </submittedName>
</protein>